<name>A0A482PGU9_CITRO</name>
<accession>A0A482PGU9</accession>
<gene>
    <name evidence="1" type="ORF">E2R62_14140</name>
</gene>
<dbReference type="RefSeq" id="WP_012907558.1">
    <property type="nucleotide sequence ID" value="NZ_CAJTBI010000040.1"/>
</dbReference>
<dbReference type="OMA" id="CTDKHGS"/>
<organism evidence="1">
    <name type="scientific">Citrobacter rodentium</name>
    <dbReference type="NCBI Taxonomy" id="67825"/>
    <lineage>
        <taxon>Bacteria</taxon>
        <taxon>Pseudomonadati</taxon>
        <taxon>Pseudomonadota</taxon>
        <taxon>Gammaproteobacteria</taxon>
        <taxon>Enterobacterales</taxon>
        <taxon>Enterobacteriaceae</taxon>
        <taxon>Citrobacter</taxon>
    </lineage>
</organism>
<sequence length="65" mass="6727">MKKLTAIEAANVVGGTCKTCETTYQNVTIGGVTSCKAVTTCTDKHGTTMSLRDADTSKCGGVPNR</sequence>
<dbReference type="AlphaFoldDB" id="A0A482PGU9"/>
<dbReference type="InterPro" id="IPR031882">
    <property type="entry name" value="DUF4762"/>
</dbReference>
<dbReference type="Pfam" id="PF15959">
    <property type="entry name" value="DUF4762"/>
    <property type="match status" value="1"/>
</dbReference>
<protein>
    <submittedName>
        <fullName evidence="1">DUF4762 domain-containing protein</fullName>
    </submittedName>
</protein>
<proteinExistence type="predicted"/>
<dbReference type="EMBL" id="CP038008">
    <property type="protein sequence ID" value="QBY29871.1"/>
    <property type="molecule type" value="Genomic_DNA"/>
</dbReference>
<dbReference type="PROSITE" id="PS51257">
    <property type="entry name" value="PROKAR_LIPOPROTEIN"/>
    <property type="match status" value="1"/>
</dbReference>
<evidence type="ECO:0000313" key="1">
    <source>
        <dbReference type="EMBL" id="QBY29871.1"/>
    </source>
</evidence>
<reference evidence="1" key="1">
    <citation type="submission" date="2019-03" db="EMBL/GenBank/DDBJ databases">
        <title>Complete genome sequence of enteropathogenic Citrobacter rodentium strain DBS100.</title>
        <authorList>
            <person name="Popov G."/>
            <person name="Fiebig A."/>
            <person name="Shideler S."/>
            <person name="Coombes B."/>
            <person name="Savchenko A."/>
        </authorList>
    </citation>
    <scope>NUCLEOTIDE SEQUENCE</scope>
    <source>
        <strain evidence="1">DBS100</strain>
    </source>
</reference>